<sequence length="51" mass="6219">MRKQPLFLHEDCECPRSAFFTSARGVRYYAKWYGKKCFVFHTRSCPNRRSR</sequence>
<reference evidence="2" key="1">
    <citation type="submission" date="2016-10" db="EMBL/GenBank/DDBJ databases">
        <authorList>
            <person name="Varghese N."/>
            <person name="Submissions S."/>
        </authorList>
    </citation>
    <scope>NUCLEOTIDE SEQUENCE [LARGE SCALE GENOMIC DNA]</scope>
    <source>
        <strain evidence="2">DSM 16858</strain>
    </source>
</reference>
<dbReference type="EMBL" id="FOIJ01000003">
    <property type="protein sequence ID" value="SET45303.1"/>
    <property type="molecule type" value="Genomic_DNA"/>
</dbReference>
<dbReference type="RefSeq" id="WP_177233527.1">
    <property type="nucleotide sequence ID" value="NZ_FOIJ01000003.1"/>
</dbReference>
<accession>A0A1I0EIS6</accession>
<evidence type="ECO:0000313" key="2">
    <source>
        <dbReference type="Proteomes" id="UP000199181"/>
    </source>
</evidence>
<proteinExistence type="predicted"/>
<name>A0A1I0EIS6_9BACT</name>
<evidence type="ECO:0000313" key="1">
    <source>
        <dbReference type="EMBL" id="SET45303.1"/>
    </source>
</evidence>
<dbReference type="Proteomes" id="UP000199181">
    <property type="component" value="Unassembled WGS sequence"/>
</dbReference>
<organism evidence="1 2">
    <name type="scientific">Stigmatella erecta</name>
    <dbReference type="NCBI Taxonomy" id="83460"/>
    <lineage>
        <taxon>Bacteria</taxon>
        <taxon>Pseudomonadati</taxon>
        <taxon>Myxococcota</taxon>
        <taxon>Myxococcia</taxon>
        <taxon>Myxococcales</taxon>
        <taxon>Cystobacterineae</taxon>
        <taxon>Archangiaceae</taxon>
        <taxon>Stigmatella</taxon>
    </lineage>
</organism>
<protein>
    <submittedName>
        <fullName evidence="1">Uncharacterized protein</fullName>
    </submittedName>
</protein>
<dbReference type="AlphaFoldDB" id="A0A1I0EIS6"/>
<gene>
    <name evidence="1" type="ORF">SAMN05443639_1033</name>
</gene>
<keyword evidence="2" id="KW-1185">Reference proteome</keyword>